<dbReference type="OrthoDB" id="2501717at2759"/>
<accession>A0A5B0MCT4</accession>
<feature type="chain" id="PRO_5022854449" evidence="2">
    <location>
        <begin position="28"/>
        <end position="613"/>
    </location>
</feature>
<gene>
    <name evidence="3" type="ORF">PGT21_025376</name>
</gene>
<feature type="region of interest" description="Disordered" evidence="1">
    <location>
        <begin position="105"/>
        <end position="152"/>
    </location>
</feature>
<dbReference type="Proteomes" id="UP000324748">
    <property type="component" value="Unassembled WGS sequence"/>
</dbReference>
<comment type="caution">
    <text evidence="3">The sequence shown here is derived from an EMBL/GenBank/DDBJ whole genome shotgun (WGS) entry which is preliminary data.</text>
</comment>
<reference evidence="3 4" key="1">
    <citation type="submission" date="2019-05" db="EMBL/GenBank/DDBJ databases">
        <title>Emergence of the Ug99 lineage of the wheat stem rust pathogen through somatic hybridization.</title>
        <authorList>
            <person name="Li F."/>
            <person name="Upadhyaya N.M."/>
            <person name="Sperschneider J."/>
            <person name="Matny O."/>
            <person name="Nguyen-Phuc H."/>
            <person name="Mago R."/>
            <person name="Raley C."/>
            <person name="Miller M.E."/>
            <person name="Silverstein K.A.T."/>
            <person name="Henningsen E."/>
            <person name="Hirsch C.D."/>
            <person name="Visser B."/>
            <person name="Pretorius Z.A."/>
            <person name="Steffenson B.J."/>
            <person name="Schwessinger B."/>
            <person name="Dodds P.N."/>
            <person name="Figueroa M."/>
        </authorList>
    </citation>
    <scope>NUCLEOTIDE SEQUENCE [LARGE SCALE GENOMIC DNA]</scope>
    <source>
        <strain evidence="3">21-0</strain>
    </source>
</reference>
<evidence type="ECO:0000313" key="4">
    <source>
        <dbReference type="Proteomes" id="UP000324748"/>
    </source>
</evidence>
<keyword evidence="4" id="KW-1185">Reference proteome</keyword>
<keyword evidence="2" id="KW-0732">Signal</keyword>
<dbReference type="AlphaFoldDB" id="A0A5B0MCT4"/>
<feature type="compositionally biased region" description="Basic and acidic residues" evidence="1">
    <location>
        <begin position="138"/>
        <end position="150"/>
    </location>
</feature>
<dbReference type="EMBL" id="VSWC01000158">
    <property type="protein sequence ID" value="KAA1073780.1"/>
    <property type="molecule type" value="Genomic_DNA"/>
</dbReference>
<organism evidence="3 4">
    <name type="scientific">Puccinia graminis f. sp. tritici</name>
    <dbReference type="NCBI Taxonomy" id="56615"/>
    <lineage>
        <taxon>Eukaryota</taxon>
        <taxon>Fungi</taxon>
        <taxon>Dikarya</taxon>
        <taxon>Basidiomycota</taxon>
        <taxon>Pucciniomycotina</taxon>
        <taxon>Pucciniomycetes</taxon>
        <taxon>Pucciniales</taxon>
        <taxon>Pucciniaceae</taxon>
        <taxon>Puccinia</taxon>
    </lineage>
</organism>
<sequence length="613" mass="71300">MENLLGYALDMLFQLSLFALLDTSTCSIAFNELASHASPGLHGDSIYKTGNQGRIEGPCVKEAKLNLHPSNIQQACTQGSGKKFIITEEDRKAIEIGEGLEEDIKHGKVKKKPKNKKKKKGHTSRWQSDKTSPTGDSPKVHNSEYSKNDIEWEPNLKFQPKNSLMEGGLRIKTEDNVRVTQNLFESVTKSEAERGLAMEEDFRIRIKASFQPRESKDTSEIFEGVIKPQWRHFIDSKSQASVFLEESVQSLQLSGKNGNKIKQRDRLFFDKLLEIFKTQLKLSNHQDHISISPMDSETYIFLQVFWDLNAELYFQIYRFICSALVKMKMSRFEFQRRVVTLTNQITQKTLVENWNIISRSLAQKDVKFTPAIMEPFGEMFQLDREFPKVLDAPQMHPMAPHFKAWMSDLESNRRFRDPMDIGPRPTIKLSSDVSEILEEEERLNGADPWNVYHWINCLGLGQVENLEDLNDLDISTSVDIILALLHSPNYKIIPWYESPDRACVIRMFTEEKYYQHLNYICNRLQKMSGGSGSKGNDWKQEAPVSEILKYQAQDKVMIYDHGLDVKLMQTIKMTRQYNQTYRKDWELFFKSFPLKVKPHQKEFIKIWFQQNHI</sequence>
<feature type="compositionally biased region" description="Basic residues" evidence="1">
    <location>
        <begin position="107"/>
        <end position="123"/>
    </location>
</feature>
<evidence type="ECO:0000313" key="3">
    <source>
        <dbReference type="EMBL" id="KAA1073780.1"/>
    </source>
</evidence>
<feature type="signal peptide" evidence="2">
    <location>
        <begin position="1"/>
        <end position="27"/>
    </location>
</feature>
<evidence type="ECO:0000256" key="2">
    <source>
        <dbReference type="SAM" id="SignalP"/>
    </source>
</evidence>
<protein>
    <submittedName>
        <fullName evidence="3">Uncharacterized protein</fullName>
    </submittedName>
</protein>
<name>A0A5B0MCT4_PUCGR</name>
<feature type="compositionally biased region" description="Polar residues" evidence="1">
    <location>
        <begin position="124"/>
        <end position="135"/>
    </location>
</feature>
<proteinExistence type="predicted"/>
<evidence type="ECO:0000256" key="1">
    <source>
        <dbReference type="SAM" id="MobiDB-lite"/>
    </source>
</evidence>